<organism evidence="2 3">
    <name type="scientific">Endozoicomonas gorgoniicola</name>
    <dbReference type="NCBI Taxonomy" id="1234144"/>
    <lineage>
        <taxon>Bacteria</taxon>
        <taxon>Pseudomonadati</taxon>
        <taxon>Pseudomonadota</taxon>
        <taxon>Gammaproteobacteria</taxon>
        <taxon>Oceanospirillales</taxon>
        <taxon>Endozoicomonadaceae</taxon>
        <taxon>Endozoicomonas</taxon>
    </lineage>
</organism>
<proteinExistence type="predicted"/>
<dbReference type="Pfam" id="PF19044">
    <property type="entry name" value="P-loop_TraG"/>
    <property type="match status" value="1"/>
</dbReference>
<dbReference type="RefSeq" id="WP_262567740.1">
    <property type="nucleotide sequence ID" value="NZ_JAPFCC010000001.1"/>
</dbReference>
<evidence type="ECO:0000259" key="1">
    <source>
        <dbReference type="Pfam" id="PF19044"/>
    </source>
</evidence>
<accession>A0ABT3MTW8</accession>
<feature type="domain" description="TraG P-loop" evidence="1">
    <location>
        <begin position="440"/>
        <end position="798"/>
    </location>
</feature>
<dbReference type="InterPro" id="IPR043964">
    <property type="entry name" value="P-loop_TraG"/>
</dbReference>
<comment type="caution">
    <text evidence="2">The sequence shown here is derived from an EMBL/GenBank/DDBJ whole genome shotgun (WGS) entry which is preliminary data.</text>
</comment>
<name>A0ABT3MTW8_9GAMM</name>
<reference evidence="2 3" key="1">
    <citation type="submission" date="2022-10" db="EMBL/GenBank/DDBJ databases">
        <title>High-quality genome sequences of two octocoral-associated bacteria, Endozoicomonas euniceicola EF212 and Endozoicomonas gorgoniicola PS125.</title>
        <authorList>
            <person name="Chiou Y.-J."/>
            <person name="Chen Y.-H."/>
        </authorList>
    </citation>
    <scope>NUCLEOTIDE SEQUENCE [LARGE SCALE GENOMIC DNA]</scope>
    <source>
        <strain evidence="2 3">PS125</strain>
    </source>
</reference>
<sequence length="808" mass="91333">MFAKRPVPTPEPQQFSDSLMTARAYDPDSQVFLCDDKHLFFGFLCITLSGLDNGLDDRLNGLLNQDWPDDALMQCGLVLSPDLMQTIEQLLALQGHVDSAFAAMLDQNIRQLRAGVHQPMTNDQKLRRGILWMTVKVPLRQRSPSDEEMLRVKRLRQTFAGGIETAGLASAPMSQNDWLRLSMILVNHPEQGRWALSQIAAEPEHALNEQVFDPDTPLEVHPDHLVLGTGQKQRFVKVLVAKQLPPFAALGLAFNYMGDSQNGHRGIKCYAQIHVLLHFPPVRQLQTSLNNRQRIAIQQASSPITRFEPRLMERKKDFDLLFGALNQGDAPLKLTFTLVLYCDSQKEADMLSSNASSYYRELGFMLYEDVYFMLPMFLNTLPGNAQKATQTLALHEKTVATRHAVSLLPLFDDWSGHQEVLLNLVSRRGQLMNLSMFESNSNYNAIIAATSGAGKTVLVNEIISNVLIRGGQCWTLDIGEGYKKLCQHFDGLFLDFDQGSTIGMNPFALVHDYEEEGDILLALIIAMVSPREPLTPYQEACLREQIRELWEQETTGSTIDGLQERLRQHPDERITDLAVQLSAFTSKGEYGRFFCGDNTLDINQSFTVLELRHLDSRKHLQRVVILELIYLIQQIMYFGDVNRRKLVVIDEAWNLMRDTQGAALFIEHGFRRFRRFNGSNLMAAQRIEDFYETPAGKAALDNSATQFLLKQEVATINELEKQQRLPLSPEGYKLLRSVHTVEGKYSEALVLTGQGSGIGRLILNPFKKLLYSSHPEDEGAIRAYRAQGLSLSDAILHVLKDRNQLSAF</sequence>
<dbReference type="InterPro" id="IPR014117">
    <property type="entry name" value="TraC-F-type"/>
</dbReference>
<dbReference type="PANTHER" id="PTHR38467:SF1">
    <property type="entry name" value="CONJUGATIVE TRANSFER: ASSEMBLY"/>
    <property type="match status" value="1"/>
</dbReference>
<evidence type="ECO:0000313" key="2">
    <source>
        <dbReference type="EMBL" id="MCW7552831.1"/>
    </source>
</evidence>
<protein>
    <submittedName>
        <fullName evidence="2">Type IV secretion system protein TraC</fullName>
    </submittedName>
</protein>
<dbReference type="EMBL" id="JAPFCC010000001">
    <property type="protein sequence ID" value="MCW7552831.1"/>
    <property type="molecule type" value="Genomic_DNA"/>
</dbReference>
<keyword evidence="3" id="KW-1185">Reference proteome</keyword>
<dbReference type="Pfam" id="PF11130">
    <property type="entry name" value="TraC_F_IV"/>
    <property type="match status" value="1"/>
</dbReference>
<dbReference type="Gene3D" id="1.10.8.730">
    <property type="match status" value="1"/>
</dbReference>
<dbReference type="InterPro" id="IPR027417">
    <property type="entry name" value="P-loop_NTPase"/>
</dbReference>
<dbReference type="InterPro" id="IPR053155">
    <property type="entry name" value="F-pilin_assembly_TraC"/>
</dbReference>
<dbReference type="PANTHER" id="PTHR38467">
    <property type="match status" value="1"/>
</dbReference>
<dbReference type="Gene3D" id="3.40.50.300">
    <property type="entry name" value="P-loop containing nucleotide triphosphate hydrolases"/>
    <property type="match status" value="1"/>
</dbReference>
<evidence type="ECO:0000313" key="3">
    <source>
        <dbReference type="Proteomes" id="UP001209854"/>
    </source>
</evidence>
<dbReference type="SUPFAM" id="SSF52540">
    <property type="entry name" value="P-loop containing nucleoside triphosphate hydrolases"/>
    <property type="match status" value="1"/>
</dbReference>
<dbReference type="NCBIfam" id="TIGR02746">
    <property type="entry name" value="TraC-F-type"/>
    <property type="match status" value="1"/>
</dbReference>
<dbReference type="InterPro" id="IPR025955">
    <property type="entry name" value="TraC/Conjuga_ATPase"/>
</dbReference>
<gene>
    <name evidence="2" type="primary">traC</name>
    <name evidence="2" type="ORF">NX722_09285</name>
</gene>
<dbReference type="Proteomes" id="UP001209854">
    <property type="component" value="Unassembled WGS sequence"/>
</dbReference>